<reference evidence="2" key="1">
    <citation type="journal article" date="2014" name="Front. Microbiol.">
        <title>High frequency of phylogenetically diverse reductive dehalogenase-homologous genes in deep subseafloor sedimentary metagenomes.</title>
        <authorList>
            <person name="Kawai M."/>
            <person name="Futagami T."/>
            <person name="Toyoda A."/>
            <person name="Takaki Y."/>
            <person name="Nishi S."/>
            <person name="Hori S."/>
            <person name="Arai W."/>
            <person name="Tsubouchi T."/>
            <person name="Morono Y."/>
            <person name="Uchiyama I."/>
            <person name="Ito T."/>
            <person name="Fujiyama A."/>
            <person name="Inagaki F."/>
            <person name="Takami H."/>
        </authorList>
    </citation>
    <scope>NUCLEOTIDE SEQUENCE</scope>
    <source>
        <strain evidence="2">Expedition CK06-06</strain>
    </source>
</reference>
<comment type="caution">
    <text evidence="2">The sequence shown here is derived from an EMBL/GenBank/DDBJ whole genome shotgun (WGS) entry which is preliminary data.</text>
</comment>
<feature type="transmembrane region" description="Helical" evidence="1">
    <location>
        <begin position="5"/>
        <end position="29"/>
    </location>
</feature>
<dbReference type="EMBL" id="BARW01036201">
    <property type="protein sequence ID" value="GAJ24897.1"/>
    <property type="molecule type" value="Genomic_DNA"/>
</dbReference>
<feature type="transmembrane region" description="Helical" evidence="1">
    <location>
        <begin position="35"/>
        <end position="58"/>
    </location>
</feature>
<proteinExistence type="predicted"/>
<keyword evidence="1" id="KW-0812">Transmembrane</keyword>
<sequence>MDTRLLYTGIALVAVAAVGIVIAIVMELITQEPVYFLIMKIAAGLSLISGPLIGIGIAKRKGKRGG</sequence>
<dbReference type="AlphaFoldDB" id="X1VUK0"/>
<name>X1VUK0_9ZZZZ</name>
<protein>
    <submittedName>
        <fullName evidence="2">Uncharacterized protein</fullName>
    </submittedName>
</protein>
<organism evidence="2">
    <name type="scientific">marine sediment metagenome</name>
    <dbReference type="NCBI Taxonomy" id="412755"/>
    <lineage>
        <taxon>unclassified sequences</taxon>
        <taxon>metagenomes</taxon>
        <taxon>ecological metagenomes</taxon>
    </lineage>
</organism>
<gene>
    <name evidence="2" type="ORF">S12H4_56261</name>
</gene>
<evidence type="ECO:0000313" key="2">
    <source>
        <dbReference type="EMBL" id="GAJ24897.1"/>
    </source>
</evidence>
<keyword evidence="1" id="KW-1133">Transmembrane helix</keyword>
<accession>X1VUK0</accession>
<keyword evidence="1" id="KW-0472">Membrane</keyword>
<evidence type="ECO:0000256" key="1">
    <source>
        <dbReference type="SAM" id="Phobius"/>
    </source>
</evidence>